<proteinExistence type="inferred from homology"/>
<reference evidence="10 11" key="1">
    <citation type="journal article" date="2016" name="Mol. Biol. Evol.">
        <title>Comparative Genomics of Early-Diverging Mushroom-Forming Fungi Provides Insights into the Origins of Lignocellulose Decay Capabilities.</title>
        <authorList>
            <person name="Nagy L.G."/>
            <person name="Riley R."/>
            <person name="Tritt A."/>
            <person name="Adam C."/>
            <person name="Daum C."/>
            <person name="Floudas D."/>
            <person name="Sun H."/>
            <person name="Yadav J.S."/>
            <person name="Pangilinan J."/>
            <person name="Larsson K.H."/>
            <person name="Matsuura K."/>
            <person name="Barry K."/>
            <person name="Labutti K."/>
            <person name="Kuo R."/>
            <person name="Ohm R.A."/>
            <person name="Bhattacharya S.S."/>
            <person name="Shirouzu T."/>
            <person name="Yoshinaga Y."/>
            <person name="Martin F.M."/>
            <person name="Grigoriev I.V."/>
            <person name="Hibbett D.S."/>
        </authorList>
    </citation>
    <scope>NUCLEOTIDE SEQUENCE [LARGE SCALE GENOMIC DNA]</scope>
    <source>
        <strain evidence="10 11">CBS 109695</strain>
    </source>
</reference>
<dbReference type="CDD" id="cd00305">
    <property type="entry name" value="Cu-Zn_Superoxide_Dismutase"/>
    <property type="match status" value="1"/>
</dbReference>
<dbReference type="FunFam" id="2.60.40.200:FF:000001">
    <property type="entry name" value="Superoxide dismutase [Cu-Zn]"/>
    <property type="match status" value="1"/>
</dbReference>
<keyword evidence="11" id="KW-1185">Reference proteome</keyword>
<evidence type="ECO:0000256" key="6">
    <source>
        <dbReference type="ARBA" id="ARBA00023008"/>
    </source>
</evidence>
<evidence type="ECO:0000256" key="3">
    <source>
        <dbReference type="ARBA" id="ARBA00022833"/>
    </source>
</evidence>
<evidence type="ECO:0000256" key="4">
    <source>
        <dbReference type="ARBA" id="ARBA00022862"/>
    </source>
</evidence>
<comment type="similarity">
    <text evidence="1 7">Belongs to the Cu-Zn superoxide dismutase family.</text>
</comment>
<comment type="function">
    <text evidence="7">Destroys radicals which are normally produced within the cells and which are toxic to biological systems.</text>
</comment>
<dbReference type="GO" id="GO:0004784">
    <property type="term" value="F:superoxide dismutase activity"/>
    <property type="evidence" value="ECO:0007669"/>
    <property type="project" value="UniProtKB-EC"/>
</dbReference>
<feature type="domain" description="Superoxide dismutase copper/zinc binding" evidence="9">
    <location>
        <begin position="55"/>
        <end position="191"/>
    </location>
</feature>
<keyword evidence="6 7" id="KW-0186">Copper</keyword>
<keyword evidence="4" id="KW-0049">Antioxidant</keyword>
<keyword evidence="2 7" id="KW-0479">Metal-binding</keyword>
<evidence type="ECO:0000313" key="11">
    <source>
        <dbReference type="Proteomes" id="UP000076532"/>
    </source>
</evidence>
<dbReference type="InterPro" id="IPR018152">
    <property type="entry name" value="SOD_Cu/Zn_BS"/>
</dbReference>
<dbReference type="STRING" id="436010.A0A166UB35"/>
<dbReference type="PROSITE" id="PS00332">
    <property type="entry name" value="SOD_CU_ZN_2"/>
    <property type="match status" value="1"/>
</dbReference>
<dbReference type="OrthoDB" id="2015551at2759"/>
<keyword evidence="8" id="KW-0472">Membrane</keyword>
<keyword evidence="3 7" id="KW-0862">Zinc</keyword>
<dbReference type="Proteomes" id="UP000076532">
    <property type="component" value="Unassembled WGS sequence"/>
</dbReference>
<evidence type="ECO:0000256" key="8">
    <source>
        <dbReference type="SAM" id="Phobius"/>
    </source>
</evidence>
<sequence>MDFTSNQATPKRSSLWISLLACVLGLVVLWNLFFKAPETGFVQKATVVLRGDSPVTGSVTFEQSSKTGPVRITGQLKGFEKLTKHGFHVHSLGDLTQGCASTGSHYNPYEKTHGAPVDATRHVGDLGNIKSDVHGVANIDITDSVVTLNGPLSILGRSIVVHAGTDDLGKGGDEESLKTGNAGARAACGVIGLI</sequence>
<dbReference type="InterPro" id="IPR001424">
    <property type="entry name" value="SOD_Cu_Zn_dom"/>
</dbReference>
<dbReference type="Gene3D" id="2.60.40.200">
    <property type="entry name" value="Superoxide dismutase, copper/zinc binding domain"/>
    <property type="match status" value="1"/>
</dbReference>
<organism evidence="10 11">
    <name type="scientific">Athelia psychrophila</name>
    <dbReference type="NCBI Taxonomy" id="1759441"/>
    <lineage>
        <taxon>Eukaryota</taxon>
        <taxon>Fungi</taxon>
        <taxon>Dikarya</taxon>
        <taxon>Basidiomycota</taxon>
        <taxon>Agaricomycotina</taxon>
        <taxon>Agaricomycetes</taxon>
        <taxon>Agaricomycetidae</taxon>
        <taxon>Atheliales</taxon>
        <taxon>Atheliaceae</taxon>
        <taxon>Athelia</taxon>
    </lineage>
</organism>
<dbReference type="EC" id="1.15.1.1" evidence="7"/>
<dbReference type="Pfam" id="PF00080">
    <property type="entry name" value="Sod_Cu"/>
    <property type="match status" value="1"/>
</dbReference>
<feature type="transmembrane region" description="Helical" evidence="8">
    <location>
        <begin position="15"/>
        <end position="34"/>
    </location>
</feature>
<keyword evidence="8" id="KW-1133">Transmembrane helix</keyword>
<gene>
    <name evidence="10" type="ORF">FIBSPDRAFT_916795</name>
</gene>
<evidence type="ECO:0000313" key="10">
    <source>
        <dbReference type="EMBL" id="KZP31512.1"/>
    </source>
</evidence>
<dbReference type="EMBL" id="KV417489">
    <property type="protein sequence ID" value="KZP31512.1"/>
    <property type="molecule type" value="Genomic_DNA"/>
</dbReference>
<name>A0A166UB35_9AGAM</name>
<dbReference type="PANTHER" id="PTHR10003">
    <property type="entry name" value="SUPEROXIDE DISMUTASE CU-ZN -RELATED"/>
    <property type="match status" value="1"/>
</dbReference>
<evidence type="ECO:0000256" key="1">
    <source>
        <dbReference type="ARBA" id="ARBA00010457"/>
    </source>
</evidence>
<dbReference type="InterPro" id="IPR036423">
    <property type="entry name" value="SOD-like_Cu/Zn_dom_sf"/>
</dbReference>
<evidence type="ECO:0000256" key="7">
    <source>
        <dbReference type="RuleBase" id="RU000393"/>
    </source>
</evidence>
<protein>
    <recommendedName>
        <fullName evidence="7">Superoxide dismutase [Cu-Zn]</fullName>
        <ecNumber evidence="7">1.15.1.1</ecNumber>
    </recommendedName>
</protein>
<dbReference type="GO" id="GO:0005507">
    <property type="term" value="F:copper ion binding"/>
    <property type="evidence" value="ECO:0007669"/>
    <property type="project" value="InterPro"/>
</dbReference>
<comment type="cofactor">
    <cofactor evidence="7">
        <name>Cu cation</name>
        <dbReference type="ChEBI" id="CHEBI:23378"/>
    </cofactor>
    <text evidence="7">Binds 1 copper ion per subunit.</text>
</comment>
<comment type="catalytic activity">
    <reaction evidence="7">
        <text>2 superoxide + 2 H(+) = H2O2 + O2</text>
        <dbReference type="Rhea" id="RHEA:20696"/>
        <dbReference type="ChEBI" id="CHEBI:15378"/>
        <dbReference type="ChEBI" id="CHEBI:15379"/>
        <dbReference type="ChEBI" id="CHEBI:16240"/>
        <dbReference type="ChEBI" id="CHEBI:18421"/>
        <dbReference type="EC" id="1.15.1.1"/>
    </reaction>
</comment>
<keyword evidence="5 7" id="KW-0560">Oxidoreductase</keyword>
<comment type="cofactor">
    <cofactor evidence="7">
        <name>Zn(2+)</name>
        <dbReference type="ChEBI" id="CHEBI:29105"/>
    </cofactor>
    <text evidence="7">Binds 1 zinc ion per subunit.</text>
</comment>
<dbReference type="InterPro" id="IPR024134">
    <property type="entry name" value="SOD_Cu/Zn_/chaperone"/>
</dbReference>
<dbReference type="SUPFAM" id="SSF49329">
    <property type="entry name" value="Cu,Zn superoxide dismutase-like"/>
    <property type="match status" value="1"/>
</dbReference>
<keyword evidence="8" id="KW-0812">Transmembrane</keyword>
<accession>A0A166UB35</accession>
<evidence type="ECO:0000259" key="9">
    <source>
        <dbReference type="Pfam" id="PF00080"/>
    </source>
</evidence>
<dbReference type="PRINTS" id="PR00068">
    <property type="entry name" value="CUZNDISMTASE"/>
</dbReference>
<evidence type="ECO:0000256" key="2">
    <source>
        <dbReference type="ARBA" id="ARBA00022723"/>
    </source>
</evidence>
<dbReference type="AlphaFoldDB" id="A0A166UB35"/>
<evidence type="ECO:0000256" key="5">
    <source>
        <dbReference type="ARBA" id="ARBA00023002"/>
    </source>
</evidence>